<name>A0A4R1EU54_9GAMM</name>
<evidence type="ECO:0000256" key="5">
    <source>
        <dbReference type="ARBA" id="ARBA00022692"/>
    </source>
</evidence>
<keyword evidence="11" id="KW-1185">Reference proteome</keyword>
<reference evidence="10 11" key="1">
    <citation type="submission" date="2019-03" db="EMBL/GenBank/DDBJ databases">
        <title>Genomic Encyclopedia of Type Strains, Phase IV (KMG-IV): sequencing the most valuable type-strain genomes for metagenomic binning, comparative biology and taxonomic classification.</title>
        <authorList>
            <person name="Goeker M."/>
        </authorList>
    </citation>
    <scope>NUCLEOTIDE SEQUENCE [LARGE SCALE GENOMIC DNA]</scope>
    <source>
        <strain evidence="10 11">DSM 24830</strain>
    </source>
</reference>
<feature type="transmembrane region" description="Helical" evidence="8">
    <location>
        <begin position="331"/>
        <end position="352"/>
    </location>
</feature>
<feature type="transmembrane region" description="Helical" evidence="8">
    <location>
        <begin position="7"/>
        <end position="26"/>
    </location>
</feature>
<keyword evidence="5 8" id="KW-0812">Transmembrane</keyword>
<feature type="transmembrane region" description="Helical" evidence="8">
    <location>
        <begin position="161"/>
        <end position="180"/>
    </location>
</feature>
<keyword evidence="7 8" id="KW-0472">Membrane</keyword>
<dbReference type="GO" id="GO:0022857">
    <property type="term" value="F:transmembrane transporter activity"/>
    <property type="evidence" value="ECO:0007669"/>
    <property type="project" value="InterPro"/>
</dbReference>
<dbReference type="RefSeq" id="WP_131907138.1">
    <property type="nucleotide sequence ID" value="NZ_BAAAFU010000007.1"/>
</dbReference>
<proteinExistence type="inferred from homology"/>
<dbReference type="Gene3D" id="1.20.1250.20">
    <property type="entry name" value="MFS general substrate transporter like domains"/>
    <property type="match status" value="1"/>
</dbReference>
<gene>
    <name evidence="10" type="ORF">EV695_3359</name>
</gene>
<dbReference type="OrthoDB" id="63984at2"/>
<feature type="transmembrane region" description="Helical" evidence="8">
    <location>
        <begin position="134"/>
        <end position="155"/>
    </location>
</feature>
<evidence type="ECO:0000313" key="11">
    <source>
        <dbReference type="Proteomes" id="UP000294887"/>
    </source>
</evidence>
<dbReference type="CDD" id="cd17324">
    <property type="entry name" value="MFS_NepI_like"/>
    <property type="match status" value="1"/>
</dbReference>
<accession>A0A4R1EU54</accession>
<dbReference type="InterPro" id="IPR036259">
    <property type="entry name" value="MFS_trans_sf"/>
</dbReference>
<keyword evidence="4" id="KW-1003">Cell membrane</keyword>
<dbReference type="Proteomes" id="UP000294887">
    <property type="component" value="Unassembled WGS sequence"/>
</dbReference>
<dbReference type="InterPro" id="IPR011701">
    <property type="entry name" value="MFS"/>
</dbReference>
<protein>
    <submittedName>
        <fullName evidence="10">YNFM family putative membrane transporter</fullName>
    </submittedName>
</protein>
<evidence type="ECO:0000313" key="10">
    <source>
        <dbReference type="EMBL" id="TCJ82628.1"/>
    </source>
</evidence>
<comment type="subcellular location">
    <subcellularLocation>
        <location evidence="1">Cell membrane</location>
        <topology evidence="1">Multi-pass membrane protein</topology>
    </subcellularLocation>
</comment>
<evidence type="ECO:0000256" key="2">
    <source>
        <dbReference type="ARBA" id="ARBA00008335"/>
    </source>
</evidence>
<dbReference type="PROSITE" id="PS50850">
    <property type="entry name" value="MFS"/>
    <property type="match status" value="1"/>
</dbReference>
<feature type="domain" description="Major facilitator superfamily (MFS) profile" evidence="9">
    <location>
        <begin position="8"/>
        <end position="383"/>
    </location>
</feature>
<evidence type="ECO:0000256" key="8">
    <source>
        <dbReference type="SAM" id="Phobius"/>
    </source>
</evidence>
<feature type="transmembrane region" description="Helical" evidence="8">
    <location>
        <begin position="208"/>
        <end position="229"/>
    </location>
</feature>
<keyword evidence="3" id="KW-0813">Transport</keyword>
<sequence>MTDTAYFRIKLIVFALVSASFTNVYITQPVLPVLQDEFAVDLVMVSFSISGVILGIALSNLPFGMLIDRYDIQPIVLVGGTMVAAAGLVCALTDNFWVLIAARFVQGLFIPALTTCLAAYLAKTIPLASLSVVMGSYVSATVLGGLGGRLLGGWIHPPLHWRYAFITASVFILIATFMAVKWLPKPAKDLSVNKTPVSFVSLLKRKELFLIFLCALGSFSVFSSVFNYLPFRLEGAPFNFSTESITLVFLVYITGIFMGPTAGRLSNRFGSGNTLLLGSGILAVSLLVILMQSVVAIVIGLIGVCMGFFMVHAAAVGALNKKLTSGHGRANALYVLFYYIGGGLGITAAGFAYKQGGWNVMILLSITMLIIPVLTGLSERKQN</sequence>
<keyword evidence="6 8" id="KW-1133">Transmembrane helix</keyword>
<comment type="similarity">
    <text evidence="2">Belongs to the major facilitator superfamily.</text>
</comment>
<dbReference type="PANTHER" id="PTHR43271:SF2">
    <property type="entry name" value="BLL2771 PROTEIN"/>
    <property type="match status" value="1"/>
</dbReference>
<feature type="transmembrane region" description="Helical" evidence="8">
    <location>
        <begin position="274"/>
        <end position="291"/>
    </location>
</feature>
<dbReference type="SUPFAM" id="SSF103473">
    <property type="entry name" value="MFS general substrate transporter"/>
    <property type="match status" value="1"/>
</dbReference>
<feature type="transmembrane region" description="Helical" evidence="8">
    <location>
        <begin position="358"/>
        <end position="377"/>
    </location>
</feature>
<comment type="caution">
    <text evidence="10">The sequence shown here is derived from an EMBL/GenBank/DDBJ whole genome shotgun (WGS) entry which is preliminary data.</text>
</comment>
<dbReference type="InterPro" id="IPR020846">
    <property type="entry name" value="MFS_dom"/>
</dbReference>
<evidence type="ECO:0000259" key="9">
    <source>
        <dbReference type="PROSITE" id="PS50850"/>
    </source>
</evidence>
<evidence type="ECO:0000256" key="3">
    <source>
        <dbReference type="ARBA" id="ARBA00022448"/>
    </source>
</evidence>
<dbReference type="Pfam" id="PF07690">
    <property type="entry name" value="MFS_1"/>
    <property type="match status" value="1"/>
</dbReference>
<feature type="transmembrane region" description="Helical" evidence="8">
    <location>
        <begin position="297"/>
        <end position="319"/>
    </location>
</feature>
<evidence type="ECO:0000256" key="1">
    <source>
        <dbReference type="ARBA" id="ARBA00004651"/>
    </source>
</evidence>
<feature type="transmembrane region" description="Helical" evidence="8">
    <location>
        <begin position="244"/>
        <end position="262"/>
    </location>
</feature>
<organism evidence="10 11">
    <name type="scientific">Cocleimonas flava</name>
    <dbReference type="NCBI Taxonomy" id="634765"/>
    <lineage>
        <taxon>Bacteria</taxon>
        <taxon>Pseudomonadati</taxon>
        <taxon>Pseudomonadota</taxon>
        <taxon>Gammaproteobacteria</taxon>
        <taxon>Thiotrichales</taxon>
        <taxon>Thiotrichaceae</taxon>
        <taxon>Cocleimonas</taxon>
    </lineage>
</organism>
<feature type="transmembrane region" description="Helical" evidence="8">
    <location>
        <begin position="38"/>
        <end position="63"/>
    </location>
</feature>
<dbReference type="GO" id="GO:0005886">
    <property type="term" value="C:plasma membrane"/>
    <property type="evidence" value="ECO:0007669"/>
    <property type="project" value="UniProtKB-SubCell"/>
</dbReference>
<dbReference type="AlphaFoldDB" id="A0A4R1EU54"/>
<dbReference type="PANTHER" id="PTHR43271">
    <property type="entry name" value="BLL2771 PROTEIN"/>
    <property type="match status" value="1"/>
</dbReference>
<feature type="transmembrane region" description="Helical" evidence="8">
    <location>
        <begin position="104"/>
        <end position="122"/>
    </location>
</feature>
<evidence type="ECO:0000256" key="6">
    <source>
        <dbReference type="ARBA" id="ARBA00022989"/>
    </source>
</evidence>
<dbReference type="EMBL" id="SMFQ01000005">
    <property type="protein sequence ID" value="TCJ82628.1"/>
    <property type="molecule type" value="Genomic_DNA"/>
</dbReference>
<feature type="transmembrane region" description="Helical" evidence="8">
    <location>
        <begin position="75"/>
        <end position="98"/>
    </location>
</feature>
<evidence type="ECO:0000256" key="4">
    <source>
        <dbReference type="ARBA" id="ARBA00022475"/>
    </source>
</evidence>
<evidence type="ECO:0000256" key="7">
    <source>
        <dbReference type="ARBA" id="ARBA00023136"/>
    </source>
</evidence>